<feature type="transmembrane region" description="Helical" evidence="8">
    <location>
        <begin position="41"/>
        <end position="65"/>
    </location>
</feature>
<dbReference type="GO" id="GO:0005886">
    <property type="term" value="C:plasma membrane"/>
    <property type="evidence" value="ECO:0007669"/>
    <property type="project" value="UniProtKB-SubCell"/>
</dbReference>
<evidence type="ECO:0000256" key="2">
    <source>
        <dbReference type="ARBA" id="ARBA00022448"/>
    </source>
</evidence>
<feature type="transmembrane region" description="Helical" evidence="8">
    <location>
        <begin position="196"/>
        <end position="216"/>
    </location>
</feature>
<feature type="transmembrane region" description="Helical" evidence="8">
    <location>
        <begin position="542"/>
        <end position="566"/>
    </location>
</feature>
<dbReference type="GO" id="GO:0055085">
    <property type="term" value="P:transmembrane transport"/>
    <property type="evidence" value="ECO:0007669"/>
    <property type="project" value="InterPro"/>
</dbReference>
<evidence type="ECO:0000313" key="12">
    <source>
        <dbReference type="Proteomes" id="UP000664398"/>
    </source>
</evidence>
<proteinExistence type="inferred from homology"/>
<protein>
    <submittedName>
        <fullName evidence="11">Iron ABC transporter permease</fullName>
    </submittedName>
</protein>
<keyword evidence="5 8" id="KW-0812">Transmembrane</keyword>
<keyword evidence="12" id="KW-1185">Reference proteome</keyword>
<dbReference type="PROSITE" id="PS50928">
    <property type="entry name" value="ABC_TM1"/>
    <property type="match status" value="2"/>
</dbReference>
<feature type="transmembrane region" description="Helical" evidence="8">
    <location>
        <begin position="111"/>
        <end position="133"/>
    </location>
</feature>
<evidence type="ECO:0000313" key="11">
    <source>
        <dbReference type="EMBL" id="MBO1804409.1"/>
    </source>
</evidence>
<evidence type="ECO:0000256" key="5">
    <source>
        <dbReference type="ARBA" id="ARBA00022692"/>
    </source>
</evidence>
<dbReference type="EMBL" id="JAGDYL010000005">
    <property type="protein sequence ID" value="MBO1804409.1"/>
    <property type="molecule type" value="Genomic_DNA"/>
</dbReference>
<dbReference type="Proteomes" id="UP000664398">
    <property type="component" value="Unassembled WGS sequence"/>
</dbReference>
<feature type="transmembrane region" description="Helical" evidence="8">
    <location>
        <begin position="449"/>
        <end position="471"/>
    </location>
</feature>
<dbReference type="PANTHER" id="PTHR43357">
    <property type="entry name" value="INNER MEMBRANE ABC TRANSPORTER PERMEASE PROTEIN YDCV"/>
    <property type="match status" value="1"/>
</dbReference>
<feature type="domain" description="ABC transmembrane type-1" evidence="10">
    <location>
        <begin position="107"/>
        <end position="317"/>
    </location>
</feature>
<dbReference type="InterPro" id="IPR035906">
    <property type="entry name" value="MetI-like_sf"/>
</dbReference>
<feature type="region of interest" description="Disordered" evidence="9">
    <location>
        <begin position="1"/>
        <end position="22"/>
    </location>
</feature>
<organism evidence="11 12">
    <name type="scientific">Leucobacter ruminantium</name>
    <dbReference type="NCBI Taxonomy" id="1289170"/>
    <lineage>
        <taxon>Bacteria</taxon>
        <taxon>Bacillati</taxon>
        <taxon>Actinomycetota</taxon>
        <taxon>Actinomycetes</taxon>
        <taxon>Micrococcales</taxon>
        <taxon>Microbacteriaceae</taxon>
        <taxon>Leucobacter</taxon>
    </lineage>
</organism>
<keyword evidence="4" id="KW-0997">Cell inner membrane</keyword>
<feature type="transmembrane region" description="Helical" evidence="8">
    <location>
        <begin position="416"/>
        <end position="437"/>
    </location>
</feature>
<keyword evidence="6 8" id="KW-1133">Transmembrane helix</keyword>
<comment type="subcellular location">
    <subcellularLocation>
        <location evidence="1">Cell inner membrane</location>
        <topology evidence="1">Multi-pass membrane protein</topology>
    </subcellularLocation>
    <subcellularLocation>
        <location evidence="8">Cell membrane</location>
        <topology evidence="8">Multi-pass membrane protein</topology>
    </subcellularLocation>
</comment>
<reference evidence="11" key="1">
    <citation type="submission" date="2021-03" db="EMBL/GenBank/DDBJ databases">
        <title>Leucobacter chromiisoli sp. nov., isolated from chromium-containing soil of chemical plant.</title>
        <authorList>
            <person name="Xu Z."/>
        </authorList>
    </citation>
    <scope>NUCLEOTIDE SEQUENCE</scope>
    <source>
        <strain evidence="11">A2</strain>
    </source>
</reference>
<evidence type="ECO:0000256" key="9">
    <source>
        <dbReference type="SAM" id="MobiDB-lite"/>
    </source>
</evidence>
<dbReference type="AlphaFoldDB" id="A0A939LTE6"/>
<dbReference type="RefSeq" id="WP_208044899.1">
    <property type="nucleotide sequence ID" value="NZ_JAGDYL010000005.1"/>
</dbReference>
<feature type="transmembrane region" description="Helical" evidence="8">
    <location>
        <begin position="142"/>
        <end position="163"/>
    </location>
</feature>
<feature type="transmembrane region" description="Helical" evidence="8">
    <location>
        <begin position="294"/>
        <end position="313"/>
    </location>
</feature>
<feature type="transmembrane region" description="Helical" evidence="8">
    <location>
        <begin position="477"/>
        <end position="494"/>
    </location>
</feature>
<comment type="similarity">
    <text evidence="8">Belongs to the binding-protein-dependent transport system permease family.</text>
</comment>
<sequence>MTTTILIPDPQEEAKPGRRKRGTAVKTPLGYRLRLYAQNPVVTIGVLSLVLFGYLIIAPIVTLLVDGLIVHRQDTMITQQPEGSITSYYLWRVFASPQAMSIFWGPLVNTLIIALCSIVLALIVGVSVAWLMVRTNMWGRKWFATALIVPYMLPAWTFALSWVTMFKNRTTGGQAGWLENLGIVVPDWLSYGRVPIILIFAAHFSPFVIMLVGNALKRFDSTLEESARLLGASRREVTFSVVLPLLRPALISAVTLILAKVLGEFGVAYVLGLPVNMNVLATSLYRNIYSDQTGSAAVMVAVIVLIGAISLWVDMYFLREAKRFVTISGKSGSSNTVARLGKSRILATLGCTVLFLISVAIPLLVLALSTVMKLPGVFKAENFTLEFWTGRDLPTIGFPDGVLFNSEVWGAAWNSLWIVGLAAIMAGIMGLVVGYVVVRSQSKFVSGFLRQMVFFPYLVPGIAFAVAYLSLFAVQRGPIPALYGTAALLVLIYFTEQMPFASRAGISSMMQLGADPEEAAQMSGAGWWRRFFTIVLPIQKGALATGMVMAFISGVKSLSLVVILAVPGMDVLTTLSIRLLDVGYSQAGNAVVLLVAVIAFVGTYSVQKIMKTDLAQGMGG</sequence>
<keyword evidence="7 8" id="KW-0472">Membrane</keyword>
<gene>
    <name evidence="11" type="ORF">J4H91_03640</name>
</gene>
<evidence type="ECO:0000256" key="6">
    <source>
        <dbReference type="ARBA" id="ARBA00022989"/>
    </source>
</evidence>
<evidence type="ECO:0000256" key="1">
    <source>
        <dbReference type="ARBA" id="ARBA00004429"/>
    </source>
</evidence>
<dbReference type="Pfam" id="PF00528">
    <property type="entry name" value="BPD_transp_1"/>
    <property type="match status" value="2"/>
</dbReference>
<feature type="domain" description="ABC transmembrane type-1" evidence="10">
    <location>
        <begin position="412"/>
        <end position="610"/>
    </location>
</feature>
<evidence type="ECO:0000256" key="3">
    <source>
        <dbReference type="ARBA" id="ARBA00022475"/>
    </source>
</evidence>
<dbReference type="PANTHER" id="PTHR43357:SF4">
    <property type="entry name" value="INNER MEMBRANE ABC TRANSPORTER PERMEASE PROTEIN YDCV"/>
    <property type="match status" value="1"/>
</dbReference>
<evidence type="ECO:0000256" key="8">
    <source>
        <dbReference type="RuleBase" id="RU363032"/>
    </source>
</evidence>
<feature type="transmembrane region" description="Helical" evidence="8">
    <location>
        <begin position="237"/>
        <end position="259"/>
    </location>
</feature>
<keyword evidence="2 8" id="KW-0813">Transport</keyword>
<dbReference type="InterPro" id="IPR000515">
    <property type="entry name" value="MetI-like"/>
</dbReference>
<dbReference type="Gene3D" id="1.10.3720.10">
    <property type="entry name" value="MetI-like"/>
    <property type="match status" value="2"/>
</dbReference>
<evidence type="ECO:0000256" key="7">
    <source>
        <dbReference type="ARBA" id="ARBA00023136"/>
    </source>
</evidence>
<dbReference type="CDD" id="cd06261">
    <property type="entry name" value="TM_PBP2"/>
    <property type="match status" value="2"/>
</dbReference>
<name>A0A939LTE6_9MICO</name>
<evidence type="ECO:0000256" key="4">
    <source>
        <dbReference type="ARBA" id="ARBA00022519"/>
    </source>
</evidence>
<keyword evidence="3" id="KW-1003">Cell membrane</keyword>
<evidence type="ECO:0000259" key="10">
    <source>
        <dbReference type="PROSITE" id="PS50928"/>
    </source>
</evidence>
<feature type="transmembrane region" description="Helical" evidence="8">
    <location>
        <begin position="345"/>
        <end position="368"/>
    </location>
</feature>
<dbReference type="SUPFAM" id="SSF161098">
    <property type="entry name" value="MetI-like"/>
    <property type="match status" value="2"/>
</dbReference>
<comment type="caution">
    <text evidence="11">The sequence shown here is derived from an EMBL/GenBank/DDBJ whole genome shotgun (WGS) entry which is preliminary data.</text>
</comment>
<feature type="transmembrane region" description="Helical" evidence="8">
    <location>
        <begin position="586"/>
        <end position="606"/>
    </location>
</feature>
<accession>A0A939LTE6</accession>